<dbReference type="CDD" id="cd06261">
    <property type="entry name" value="TM_PBP2"/>
    <property type="match status" value="1"/>
</dbReference>
<comment type="caution">
    <text evidence="9">The sequence shown here is derived from an EMBL/GenBank/DDBJ whole genome shotgun (WGS) entry which is preliminary data.</text>
</comment>
<dbReference type="Gene3D" id="1.10.3720.10">
    <property type="entry name" value="MetI-like"/>
    <property type="match status" value="1"/>
</dbReference>
<accession>A0A8J3IFI8</accession>
<evidence type="ECO:0000256" key="1">
    <source>
        <dbReference type="ARBA" id="ARBA00004651"/>
    </source>
</evidence>
<organism evidence="9 10">
    <name type="scientific">Reticulibacter mediterranei</name>
    <dbReference type="NCBI Taxonomy" id="2778369"/>
    <lineage>
        <taxon>Bacteria</taxon>
        <taxon>Bacillati</taxon>
        <taxon>Chloroflexota</taxon>
        <taxon>Ktedonobacteria</taxon>
        <taxon>Ktedonobacterales</taxon>
        <taxon>Reticulibacteraceae</taxon>
        <taxon>Reticulibacter</taxon>
    </lineage>
</organism>
<dbReference type="PANTHER" id="PTHR30193:SF37">
    <property type="entry name" value="INNER MEMBRANE ABC TRANSPORTER PERMEASE PROTEIN YCJO"/>
    <property type="match status" value="1"/>
</dbReference>
<evidence type="ECO:0000256" key="3">
    <source>
        <dbReference type="ARBA" id="ARBA00022475"/>
    </source>
</evidence>
<dbReference type="InterPro" id="IPR035906">
    <property type="entry name" value="MetI-like_sf"/>
</dbReference>
<gene>
    <name evidence="9" type="ORF">KSF_007050</name>
</gene>
<evidence type="ECO:0000256" key="7">
    <source>
        <dbReference type="RuleBase" id="RU363032"/>
    </source>
</evidence>
<feature type="transmembrane region" description="Helical" evidence="7">
    <location>
        <begin position="140"/>
        <end position="160"/>
    </location>
</feature>
<dbReference type="SUPFAM" id="SSF161098">
    <property type="entry name" value="MetI-like"/>
    <property type="match status" value="1"/>
</dbReference>
<sequence>MRTLENRRPRQQIHNLADKLPQHSRGTAQRGSRRSGEPPAWVGYAFIAPNFIGFLLFTLVPLLFALLVAFTKWDVVSGIEGIQWVGLQNFVTLFQDKDFWESARITFFYAGASVPLTTVGGLLLALALNGPIAGRAVLRAIFFIPFIANTVAIATTWILLYHPTYGPIDIALRALHIANPPLWLVSSQWALPALILMAVWGGVGYASIIYLAALQDVPQELHEAAALDGANAWTRLRVITLPFISPATFFLLVTGFIGASQNFGMINLMTQGGPGRSTTVLSYYIYLSGFQFYRFGYAAAMAWVMFVVVLLLTLLLWRFQRHSVFYS</sequence>
<keyword evidence="4 7" id="KW-0812">Transmembrane</keyword>
<keyword evidence="10" id="KW-1185">Reference proteome</keyword>
<dbReference type="InterPro" id="IPR000515">
    <property type="entry name" value="MetI-like"/>
</dbReference>
<evidence type="ECO:0000313" key="10">
    <source>
        <dbReference type="Proteomes" id="UP000597444"/>
    </source>
</evidence>
<feature type="transmembrane region" description="Helical" evidence="7">
    <location>
        <begin position="41"/>
        <end position="70"/>
    </location>
</feature>
<dbReference type="Pfam" id="PF00528">
    <property type="entry name" value="BPD_transp_1"/>
    <property type="match status" value="1"/>
</dbReference>
<feature type="transmembrane region" description="Helical" evidence="7">
    <location>
        <begin position="107"/>
        <end position="128"/>
    </location>
</feature>
<reference evidence="9" key="1">
    <citation type="submission" date="2020-10" db="EMBL/GenBank/DDBJ databases">
        <title>Taxonomic study of unclassified bacteria belonging to the class Ktedonobacteria.</title>
        <authorList>
            <person name="Yabe S."/>
            <person name="Wang C.M."/>
            <person name="Zheng Y."/>
            <person name="Sakai Y."/>
            <person name="Cavaletti L."/>
            <person name="Monciardini P."/>
            <person name="Donadio S."/>
        </authorList>
    </citation>
    <scope>NUCLEOTIDE SEQUENCE</scope>
    <source>
        <strain evidence="9">ID150040</strain>
    </source>
</reference>
<feature type="transmembrane region" description="Helical" evidence="7">
    <location>
        <begin position="189"/>
        <end position="213"/>
    </location>
</feature>
<evidence type="ECO:0000256" key="6">
    <source>
        <dbReference type="ARBA" id="ARBA00023136"/>
    </source>
</evidence>
<dbReference type="AlphaFoldDB" id="A0A8J3IFI8"/>
<evidence type="ECO:0000259" key="8">
    <source>
        <dbReference type="PROSITE" id="PS50928"/>
    </source>
</evidence>
<keyword evidence="3" id="KW-1003">Cell membrane</keyword>
<evidence type="ECO:0000313" key="9">
    <source>
        <dbReference type="EMBL" id="GHO90657.1"/>
    </source>
</evidence>
<dbReference type="Proteomes" id="UP000597444">
    <property type="component" value="Unassembled WGS sequence"/>
</dbReference>
<dbReference type="GO" id="GO:0055085">
    <property type="term" value="P:transmembrane transport"/>
    <property type="evidence" value="ECO:0007669"/>
    <property type="project" value="InterPro"/>
</dbReference>
<name>A0A8J3IFI8_9CHLR</name>
<comment type="subcellular location">
    <subcellularLocation>
        <location evidence="1 7">Cell membrane</location>
        <topology evidence="1 7">Multi-pass membrane protein</topology>
    </subcellularLocation>
</comment>
<proteinExistence type="inferred from homology"/>
<keyword evidence="6 7" id="KW-0472">Membrane</keyword>
<evidence type="ECO:0000256" key="5">
    <source>
        <dbReference type="ARBA" id="ARBA00022989"/>
    </source>
</evidence>
<keyword evidence="5 7" id="KW-1133">Transmembrane helix</keyword>
<dbReference type="InterPro" id="IPR051393">
    <property type="entry name" value="ABC_transporter_permease"/>
</dbReference>
<evidence type="ECO:0000256" key="4">
    <source>
        <dbReference type="ARBA" id="ARBA00022692"/>
    </source>
</evidence>
<dbReference type="RefSeq" id="WP_220201606.1">
    <property type="nucleotide sequence ID" value="NZ_BNJK01000001.1"/>
</dbReference>
<keyword evidence="2 7" id="KW-0813">Transport</keyword>
<dbReference type="PANTHER" id="PTHR30193">
    <property type="entry name" value="ABC TRANSPORTER PERMEASE PROTEIN"/>
    <property type="match status" value="1"/>
</dbReference>
<dbReference type="EMBL" id="BNJK01000001">
    <property type="protein sequence ID" value="GHO90657.1"/>
    <property type="molecule type" value="Genomic_DNA"/>
</dbReference>
<feature type="domain" description="ABC transmembrane type-1" evidence="8">
    <location>
        <begin position="103"/>
        <end position="316"/>
    </location>
</feature>
<feature type="transmembrane region" description="Helical" evidence="7">
    <location>
        <begin position="295"/>
        <end position="317"/>
    </location>
</feature>
<comment type="similarity">
    <text evidence="7">Belongs to the binding-protein-dependent transport system permease family.</text>
</comment>
<protein>
    <submittedName>
        <fullName evidence="9">ABC transporter permease</fullName>
    </submittedName>
</protein>
<feature type="transmembrane region" description="Helical" evidence="7">
    <location>
        <begin position="238"/>
        <end position="259"/>
    </location>
</feature>
<evidence type="ECO:0000256" key="2">
    <source>
        <dbReference type="ARBA" id="ARBA00022448"/>
    </source>
</evidence>
<dbReference type="PROSITE" id="PS50928">
    <property type="entry name" value="ABC_TM1"/>
    <property type="match status" value="1"/>
</dbReference>
<dbReference type="GO" id="GO:0005886">
    <property type="term" value="C:plasma membrane"/>
    <property type="evidence" value="ECO:0007669"/>
    <property type="project" value="UniProtKB-SubCell"/>
</dbReference>